<accession>K0C9B5</accession>
<comment type="similarity">
    <text evidence="1">Belongs to the LysR transcriptional regulatory family.</text>
</comment>
<dbReference type="Gene3D" id="1.10.10.10">
    <property type="entry name" value="Winged helix-like DNA-binding domain superfamily/Winged helix DNA-binding domain"/>
    <property type="match status" value="1"/>
</dbReference>
<dbReference type="STRING" id="930169.B5T_00856"/>
<dbReference type="GO" id="GO:0006351">
    <property type="term" value="P:DNA-templated transcription"/>
    <property type="evidence" value="ECO:0007669"/>
    <property type="project" value="TreeGrafter"/>
</dbReference>
<dbReference type="InterPro" id="IPR036390">
    <property type="entry name" value="WH_DNA-bd_sf"/>
</dbReference>
<dbReference type="Proteomes" id="UP000006286">
    <property type="component" value="Chromosome"/>
</dbReference>
<dbReference type="KEGG" id="adi:B5T_00856"/>
<evidence type="ECO:0000313" key="6">
    <source>
        <dbReference type="EMBL" id="AFT69140.1"/>
    </source>
</evidence>
<evidence type="ECO:0000259" key="5">
    <source>
        <dbReference type="PROSITE" id="PS50931"/>
    </source>
</evidence>
<dbReference type="GO" id="GO:0003700">
    <property type="term" value="F:DNA-binding transcription factor activity"/>
    <property type="evidence" value="ECO:0007669"/>
    <property type="project" value="InterPro"/>
</dbReference>
<evidence type="ECO:0000256" key="3">
    <source>
        <dbReference type="ARBA" id="ARBA00023125"/>
    </source>
</evidence>
<evidence type="ECO:0000256" key="1">
    <source>
        <dbReference type="ARBA" id="ARBA00009437"/>
    </source>
</evidence>
<gene>
    <name evidence="6" type="ordered locus">B5T_00856</name>
</gene>
<sequence>MSARHLPPLSALRAFEATARLRSAKKAAEELSVTPTAISHQLRQLEEHLGVPLFIRRPRQLTLTAQGQALRAVCTDAFDAIDDVASRLRQTPQRQSVTLSTIPSVAARWLLPNVCYLREKQPDLNLSLQVTYDVLPLDGIAADMAIRYGHGPWPGLEAEKLFDNVFIPICSPALGISQHSDLHHHTLLHYHPTTASGAALGWPAWQKLAGVAGLDIDAGLALSDDTHIVSAALDGQGVALMSRELIQDELRSGRLVQPFGPELLAQPFHLVYPKERLREPAIAAVRNWILGLRVTL</sequence>
<dbReference type="eggNOG" id="COG0583">
    <property type="taxonomic scope" value="Bacteria"/>
</dbReference>
<dbReference type="HOGENOM" id="CLU_039613_37_0_6"/>
<name>K0C9B5_ALCDB</name>
<keyword evidence="4" id="KW-0804">Transcription</keyword>
<dbReference type="Pfam" id="PF00126">
    <property type="entry name" value="HTH_1"/>
    <property type="match status" value="1"/>
</dbReference>
<dbReference type="PANTHER" id="PTHR30537">
    <property type="entry name" value="HTH-TYPE TRANSCRIPTIONAL REGULATOR"/>
    <property type="match status" value="1"/>
</dbReference>
<dbReference type="AlphaFoldDB" id="K0C9B5"/>
<dbReference type="RefSeq" id="WP_014993221.1">
    <property type="nucleotide sequence ID" value="NC_018691.1"/>
</dbReference>
<keyword evidence="7" id="KW-1185">Reference proteome</keyword>
<dbReference type="PRINTS" id="PR00039">
    <property type="entry name" value="HTHLYSR"/>
</dbReference>
<dbReference type="Pfam" id="PF03466">
    <property type="entry name" value="LysR_substrate"/>
    <property type="match status" value="1"/>
</dbReference>
<evidence type="ECO:0000256" key="2">
    <source>
        <dbReference type="ARBA" id="ARBA00023015"/>
    </source>
</evidence>
<dbReference type="Gene3D" id="3.40.190.10">
    <property type="entry name" value="Periplasmic binding protein-like II"/>
    <property type="match status" value="2"/>
</dbReference>
<dbReference type="PANTHER" id="PTHR30537:SF74">
    <property type="entry name" value="HTH-TYPE TRANSCRIPTIONAL REGULATOR TRPI"/>
    <property type="match status" value="1"/>
</dbReference>
<dbReference type="EMBL" id="CP003466">
    <property type="protein sequence ID" value="AFT69140.1"/>
    <property type="molecule type" value="Genomic_DNA"/>
</dbReference>
<dbReference type="InterPro" id="IPR005119">
    <property type="entry name" value="LysR_subst-bd"/>
</dbReference>
<proteinExistence type="inferred from homology"/>
<dbReference type="FunFam" id="1.10.10.10:FF:000038">
    <property type="entry name" value="Glycine cleavage system transcriptional activator"/>
    <property type="match status" value="1"/>
</dbReference>
<feature type="domain" description="HTH lysR-type" evidence="5">
    <location>
        <begin position="7"/>
        <end position="64"/>
    </location>
</feature>
<dbReference type="OrthoDB" id="6787458at2"/>
<dbReference type="SUPFAM" id="SSF46785">
    <property type="entry name" value="Winged helix' DNA-binding domain"/>
    <property type="match status" value="1"/>
</dbReference>
<keyword evidence="3" id="KW-0238">DNA-binding</keyword>
<dbReference type="PROSITE" id="PS50931">
    <property type="entry name" value="HTH_LYSR"/>
    <property type="match status" value="1"/>
</dbReference>
<protein>
    <submittedName>
        <fullName evidence="6">Putative LysR-family transcriptional regulator</fullName>
    </submittedName>
</protein>
<evidence type="ECO:0000313" key="7">
    <source>
        <dbReference type="Proteomes" id="UP000006286"/>
    </source>
</evidence>
<keyword evidence="2" id="KW-0805">Transcription regulation</keyword>
<dbReference type="PATRIC" id="fig|930169.3.peg.841"/>
<dbReference type="SUPFAM" id="SSF53850">
    <property type="entry name" value="Periplasmic binding protein-like II"/>
    <property type="match status" value="1"/>
</dbReference>
<reference evidence="6 7" key="1">
    <citation type="journal article" date="2012" name="J. Bacteriol.">
        <title>Complete genome sequence of Alcanivorax dieselolei type strain B5.</title>
        <authorList>
            <person name="Lai Q."/>
            <person name="Li W."/>
            <person name="Shao Z."/>
        </authorList>
    </citation>
    <scope>NUCLEOTIDE SEQUENCE [LARGE SCALE GENOMIC DNA]</scope>
    <source>
        <strain evidence="7">DSM 16502 / CGMCC 1.3690 / B-5</strain>
    </source>
</reference>
<organism evidence="6 7">
    <name type="scientific">Alcanivorax dieselolei (strain DSM 16502 / CGMCC 1.3690 / MCCC 1A00001 / B-5)</name>
    <name type="common">Alloalcanivorax dieselolei</name>
    <dbReference type="NCBI Taxonomy" id="930169"/>
    <lineage>
        <taxon>Bacteria</taxon>
        <taxon>Pseudomonadati</taxon>
        <taxon>Pseudomonadota</taxon>
        <taxon>Gammaproteobacteria</taxon>
        <taxon>Oceanospirillales</taxon>
        <taxon>Alcanivoracaceae</taxon>
        <taxon>Alloalcanivorax</taxon>
    </lineage>
</organism>
<evidence type="ECO:0000256" key="4">
    <source>
        <dbReference type="ARBA" id="ARBA00023163"/>
    </source>
</evidence>
<dbReference type="InterPro" id="IPR058163">
    <property type="entry name" value="LysR-type_TF_proteobact-type"/>
</dbReference>
<dbReference type="CDD" id="cd08432">
    <property type="entry name" value="PBP2_GcdR_TrpI_HvrB_AmpR_like"/>
    <property type="match status" value="1"/>
</dbReference>
<dbReference type="GO" id="GO:0043565">
    <property type="term" value="F:sequence-specific DNA binding"/>
    <property type="evidence" value="ECO:0007669"/>
    <property type="project" value="TreeGrafter"/>
</dbReference>
<dbReference type="InterPro" id="IPR000847">
    <property type="entry name" value="LysR_HTH_N"/>
</dbReference>
<dbReference type="InterPro" id="IPR036388">
    <property type="entry name" value="WH-like_DNA-bd_sf"/>
</dbReference>